<dbReference type="InterPro" id="IPR013324">
    <property type="entry name" value="RNA_pol_sigma_r3/r4-like"/>
</dbReference>
<proteinExistence type="predicted"/>
<dbReference type="Gene3D" id="1.10.10.10">
    <property type="entry name" value="Winged helix-like DNA-binding domain superfamily/Winged helix DNA-binding domain"/>
    <property type="match status" value="1"/>
</dbReference>
<dbReference type="InterPro" id="IPR036388">
    <property type="entry name" value="WH-like_DNA-bd_sf"/>
</dbReference>
<accession>A0A9X4XNG8</accession>
<sequence>MKQLEGAVDTGQEADAHRAGEAIVAPLRKRRLSGELYRRDPKIEALIAELAVLPRDELIARAEITKRSDPGYIPSECLVYFIRASRRDNNEAWFERLYRILIGRVLRSLPKAESSDGRTESLTRGVVRDKVFSRFVELLSADRADYVDKLDYFEVRFDGALASLRRDAQEKAWRDENRSQPLEYDEESGELSPEVEAAAGAHDPFAASDFDDPAYRSRLDAAIEALPIEQSRIIHMLRQGFPIDSKEPDVMTIAKALGRSEKTIRTYRDKAFATLRAAMTDGDER</sequence>
<reference evidence="1 2" key="1">
    <citation type="submission" date="2019-11" db="EMBL/GenBank/DDBJ databases">
        <title>Whole-genome sequence of Rhodoplanes serenus DSM 18633, type strain.</title>
        <authorList>
            <person name="Kyndt J.A."/>
            <person name="Meyer T.E."/>
        </authorList>
    </citation>
    <scope>NUCLEOTIDE SEQUENCE [LARGE SCALE GENOMIC DNA]</scope>
    <source>
        <strain evidence="1 2">DSM 18633</strain>
    </source>
</reference>
<dbReference type="AlphaFoldDB" id="A0A9X4XNG8"/>
<name>A0A9X4XNG8_9BRAD</name>
<organism evidence="1 2">
    <name type="scientific">Rhodoplanes serenus</name>
    <dbReference type="NCBI Taxonomy" id="200615"/>
    <lineage>
        <taxon>Bacteria</taxon>
        <taxon>Pseudomonadati</taxon>
        <taxon>Pseudomonadota</taxon>
        <taxon>Alphaproteobacteria</taxon>
        <taxon>Hyphomicrobiales</taxon>
        <taxon>Nitrobacteraceae</taxon>
        <taxon>Rhodoplanes</taxon>
    </lineage>
</organism>
<dbReference type="GO" id="GO:0003677">
    <property type="term" value="F:DNA binding"/>
    <property type="evidence" value="ECO:0007669"/>
    <property type="project" value="UniProtKB-KW"/>
</dbReference>
<dbReference type="RefSeq" id="WP_155480831.1">
    <property type="nucleotide sequence ID" value="NZ_WNKV01000016.1"/>
</dbReference>
<evidence type="ECO:0000313" key="2">
    <source>
        <dbReference type="Proteomes" id="UP000438991"/>
    </source>
</evidence>
<gene>
    <name evidence="1" type="ORF">GJ689_19415</name>
</gene>
<comment type="caution">
    <text evidence="1">The sequence shown here is derived from an EMBL/GenBank/DDBJ whole genome shotgun (WGS) entry which is preliminary data.</text>
</comment>
<evidence type="ECO:0000313" key="1">
    <source>
        <dbReference type="EMBL" id="MTW18375.1"/>
    </source>
</evidence>
<dbReference type="SUPFAM" id="SSF88659">
    <property type="entry name" value="Sigma3 and sigma4 domains of RNA polymerase sigma factors"/>
    <property type="match status" value="1"/>
</dbReference>
<keyword evidence="1" id="KW-0238">DNA-binding</keyword>
<dbReference type="EMBL" id="WNKV01000016">
    <property type="protein sequence ID" value="MTW18375.1"/>
    <property type="molecule type" value="Genomic_DNA"/>
</dbReference>
<protein>
    <submittedName>
        <fullName evidence="1">DNA-binding response regulator</fullName>
    </submittedName>
</protein>
<dbReference type="Proteomes" id="UP000438991">
    <property type="component" value="Unassembled WGS sequence"/>
</dbReference>